<gene>
    <name evidence="2" type="ORF">C5167_022212</name>
</gene>
<feature type="compositionally biased region" description="Low complexity" evidence="1">
    <location>
        <begin position="54"/>
        <end position="68"/>
    </location>
</feature>
<feature type="region of interest" description="Disordered" evidence="1">
    <location>
        <begin position="485"/>
        <end position="508"/>
    </location>
</feature>
<organism evidence="2 3">
    <name type="scientific">Papaver somniferum</name>
    <name type="common">Opium poppy</name>
    <dbReference type="NCBI Taxonomy" id="3469"/>
    <lineage>
        <taxon>Eukaryota</taxon>
        <taxon>Viridiplantae</taxon>
        <taxon>Streptophyta</taxon>
        <taxon>Embryophyta</taxon>
        <taxon>Tracheophyta</taxon>
        <taxon>Spermatophyta</taxon>
        <taxon>Magnoliopsida</taxon>
        <taxon>Ranunculales</taxon>
        <taxon>Papaveraceae</taxon>
        <taxon>Papaveroideae</taxon>
        <taxon>Papaver</taxon>
    </lineage>
</organism>
<feature type="region of interest" description="Disordered" evidence="1">
    <location>
        <begin position="892"/>
        <end position="914"/>
    </location>
</feature>
<accession>A0A4Y7JLB4</accession>
<dbReference type="AlphaFoldDB" id="A0A4Y7JLB4"/>
<feature type="compositionally biased region" description="Basic and acidic residues" evidence="1">
    <location>
        <begin position="899"/>
        <end position="911"/>
    </location>
</feature>
<evidence type="ECO:0000313" key="3">
    <source>
        <dbReference type="Proteomes" id="UP000316621"/>
    </source>
</evidence>
<sequence length="1193" mass="130964">MDYHSLTRKELQFLCKKNKIRANMTNFAMADTLSSLPKVHGVEGNRNFTPETPTLTSTSRKSKATATKPLSYLDNSEPMSSNGDLARHTLSPLTNLYPSDINIPKEVHVVDHPHGTRLAKRLKLSAQKVGGRNDAINIEMLPGEDKNEEMRTKYEVNDDVLPYNEGNRIKVSNEEQDEVGTGDVSYIMVCAESLKLEEFTVHLNGDQDAIIEETSSTSIMGGVSGDKTGCSLSGCSSEVSYAPRVSAKKSLNITRTLVGCTSDISSAPMVSKPVKVVCDLNETYLMGEETMNIKDPNEDQNMESKDEPIQVNEPSLTVEKTEIFEASNLDDQKSKLMCDIELCNVKVTEAERENISNGNDDISDAAEKLSFSPSVTGLTANQIPVYVATPTRTTTSDDKVQETTPLISHTTSIMGGVPRDKIGCSLNGCSSKVSYAPRVSAKKSLNTARTLVGCTSDIFSAPMLSKSVKVVCDLNETYLMSEETINIKDSNEDEDMESKDQPGRVNEPSLTVEKAEILEASNHDDEKSKLMCDIELCNVKVTEVEAKNSSSGNDDISDAAEKLSFSPSATGLTANQIPVYVATPTRTTTLDDKVQGTTPLISYTKKKEVTIPIISAGKSMNIARACVGCTSELSSAPTISAEKSMNNALVRCKTSLVGEETENIKVPNEQNMEIMDQPIEINEVVGFKSAHNLEVKFINEDELSNLKGTEVETKYVDESFLMVKKAENLEDSNVDDGKIKFTCEVGFCGVKVTEIEEDSEEDGPNVNNDISDVLEKFSLSPSATGPVVNPIPVHVASPTRATASENQVQETTPLNSFITKKAVTTPKGSIEVLDDMRGINERGKCSASTSKVVTELEAELKHSKGENSSQGKLNSTSIRQLKRMIKLTHSENKNATVDQNKEIRPEEHENEGQNTLQRKVGFCDVKVTEVEEDSEEVGFNVNNDISDVLEKFSLSPSATGPVVNPIPVHVANPTRATASEDQVQETTPLISFITKKAVTTPKGSIKVSGDMRGINERGKCRASTSKVVTEFEAELKHSKGENSSQGKLNFTSIRQLKKMIKLTHPENKNAIVDQNKEIRPEEHENKGQNTLQRKLKATSLRQLKKTVKQLIQSDNENINVKLNKKVVPEDNEDKDQNTAERELKATSARQLIKMIKQRTQTTKTPLPSFIGYFIVLDSNLGRITCKGQCFRSY</sequence>
<dbReference type="PANTHER" id="PTHR33621:SF2">
    <property type="entry name" value="RIBOSOMAL L1 DOMAIN-CONTAINING PROTEIN"/>
    <property type="match status" value="1"/>
</dbReference>
<dbReference type="Gramene" id="RZC60465">
    <property type="protein sequence ID" value="RZC60465"/>
    <property type="gene ID" value="C5167_022212"/>
</dbReference>
<protein>
    <submittedName>
        <fullName evidence="2">Uncharacterized protein</fullName>
    </submittedName>
</protein>
<reference evidence="2 3" key="1">
    <citation type="journal article" date="2018" name="Science">
        <title>The opium poppy genome and morphinan production.</title>
        <authorList>
            <person name="Guo L."/>
            <person name="Winzer T."/>
            <person name="Yang X."/>
            <person name="Li Y."/>
            <person name="Ning Z."/>
            <person name="He Z."/>
            <person name="Teodor R."/>
            <person name="Lu Y."/>
            <person name="Bowser T.A."/>
            <person name="Graham I.A."/>
            <person name="Ye K."/>
        </authorList>
    </citation>
    <scope>NUCLEOTIDE SEQUENCE [LARGE SCALE GENOMIC DNA]</scope>
    <source>
        <strain evidence="3">cv. HN1</strain>
        <tissue evidence="2">Leaves</tissue>
    </source>
</reference>
<feature type="compositionally biased region" description="Polar residues" evidence="1">
    <location>
        <begin position="73"/>
        <end position="83"/>
    </location>
</feature>
<evidence type="ECO:0000256" key="1">
    <source>
        <dbReference type="SAM" id="MobiDB-lite"/>
    </source>
</evidence>
<keyword evidence="3" id="KW-1185">Reference proteome</keyword>
<name>A0A4Y7JLB4_PAPSO</name>
<dbReference type="EMBL" id="CM010719">
    <property type="protein sequence ID" value="RZC60465.1"/>
    <property type="molecule type" value="Genomic_DNA"/>
</dbReference>
<evidence type="ECO:0000313" key="2">
    <source>
        <dbReference type="EMBL" id="RZC60465.1"/>
    </source>
</evidence>
<proteinExistence type="predicted"/>
<feature type="region of interest" description="Disordered" evidence="1">
    <location>
        <begin position="41"/>
        <end position="87"/>
    </location>
</feature>
<dbReference type="PANTHER" id="PTHR33621">
    <property type="entry name" value="ASPARTIC/GLUTAMIC ACID-RICH PROTEIN"/>
    <property type="match status" value="1"/>
</dbReference>
<dbReference type="Proteomes" id="UP000316621">
    <property type="component" value="Chromosome 5"/>
</dbReference>